<dbReference type="Proteomes" id="UP000034103">
    <property type="component" value="Chromosome"/>
</dbReference>
<dbReference type="InterPro" id="IPR007354">
    <property type="entry name" value="CruF-like"/>
</dbReference>
<evidence type="ECO:0000313" key="2">
    <source>
        <dbReference type="EMBL" id="AKE63765.1"/>
    </source>
</evidence>
<dbReference type="PATRIC" id="fig|1641812.3.peg.1455"/>
<feature type="transmembrane region" description="Helical" evidence="1">
    <location>
        <begin position="76"/>
        <end position="97"/>
    </location>
</feature>
<keyword evidence="1" id="KW-0812">Transmembrane</keyword>
<evidence type="ECO:0000313" key="3">
    <source>
        <dbReference type="Proteomes" id="UP000034103"/>
    </source>
</evidence>
<feature type="transmembrane region" description="Helical" evidence="1">
    <location>
        <begin position="201"/>
        <end position="219"/>
    </location>
</feature>
<feature type="transmembrane region" description="Helical" evidence="1">
    <location>
        <begin position="46"/>
        <end position="69"/>
    </location>
</feature>
<protein>
    <submittedName>
        <fullName evidence="2">C-1'-hydroxylase CruF</fullName>
    </submittedName>
</protein>
<dbReference type="EMBL" id="CP011304">
    <property type="protein sequence ID" value="AKE63765.1"/>
    <property type="molecule type" value="Genomic_DNA"/>
</dbReference>
<keyword evidence="1" id="KW-1133">Transmembrane helix</keyword>
<sequence length="304" mass="32940">MRRLIAIEKALLIGHIVSMAFGLAGLLLVLPHPEFVANLPDFGKTAFAWSMAGGGVVYMVLGMAAVAVYAYRTLGVWHWLGFMVPAISLSLCSELLGTSTGFPFGHYRYLSGLGYKIAGLVPFTIPLSWFYLGFSAYIIARVGLSTLAIPQWLQNLGAIAIGAVLLTSWDFVLDPAMSQTTMPFWIWEQPGAFFGMPYENFAGWFGTGCVFMTVATLIWQVQPVKLPSQDLTLPFVMYLGNFGFATVMSMGAGIYPPIFLGLLTGILPLILLYNRAKTVASGQTVATSEVTTLKIPVVSVRGAK</sequence>
<dbReference type="PANTHER" id="PTHR39419:SF1">
    <property type="entry name" value="SLL0814 PROTEIN"/>
    <property type="match status" value="1"/>
</dbReference>
<dbReference type="HOGENOM" id="CLU_068465_0_0_3"/>
<feature type="transmembrane region" description="Helical" evidence="1">
    <location>
        <begin position="152"/>
        <end position="172"/>
    </location>
</feature>
<dbReference type="RefSeq" id="WP_046661536.1">
    <property type="nucleotide sequence ID" value="NZ_CP011304.1"/>
</dbReference>
<dbReference type="Pfam" id="PF04240">
    <property type="entry name" value="Caroten_synth"/>
    <property type="match status" value="1"/>
</dbReference>
<evidence type="ECO:0000256" key="1">
    <source>
        <dbReference type="SAM" id="Phobius"/>
    </source>
</evidence>
<dbReference type="PANTHER" id="PTHR39419">
    <property type="entry name" value="SLL0814 PROTEIN"/>
    <property type="match status" value="1"/>
</dbReference>
<dbReference type="InterPro" id="IPR054684">
    <property type="entry name" value="CruF-like_cyanobact"/>
</dbReference>
<organism evidence="2 3">
    <name type="scientific">Microcystis aeruginosa NIES-2549</name>
    <dbReference type="NCBI Taxonomy" id="1641812"/>
    <lineage>
        <taxon>Bacteria</taxon>
        <taxon>Bacillati</taxon>
        <taxon>Cyanobacteriota</taxon>
        <taxon>Cyanophyceae</taxon>
        <taxon>Oscillatoriophycideae</taxon>
        <taxon>Chroococcales</taxon>
        <taxon>Microcystaceae</taxon>
        <taxon>Microcystis</taxon>
    </lineage>
</organism>
<feature type="transmembrane region" description="Helical" evidence="1">
    <location>
        <begin position="254"/>
        <end position="273"/>
    </location>
</feature>
<accession>A0A0F6RKF4</accession>
<feature type="transmembrane region" description="Helical" evidence="1">
    <location>
        <begin position="117"/>
        <end position="140"/>
    </location>
</feature>
<feature type="transmembrane region" description="Helical" evidence="1">
    <location>
        <begin position="12"/>
        <end position="31"/>
    </location>
</feature>
<dbReference type="NCBIfam" id="NF045693">
    <property type="entry name" value="GCarotHydoxCruF"/>
    <property type="match status" value="1"/>
</dbReference>
<gene>
    <name evidence="2" type="ORF">MYAER_1409</name>
</gene>
<proteinExistence type="predicted"/>
<reference evidence="2 3" key="1">
    <citation type="journal article" date="2015" name="Genome Announc.">
        <title>Complete Genome Sequence of Microcystis aeruginosa NIES-2549, a Bloom-Forming Cyanobacterium from Lake Kasumigaura, Japan.</title>
        <authorList>
            <person name="Yamaguchi H."/>
            <person name="Suzuki S."/>
            <person name="Tanabe Y."/>
            <person name="Osana Y."/>
            <person name="Shimura Y."/>
            <person name="Ishida K."/>
            <person name="Kawachi M."/>
        </authorList>
    </citation>
    <scope>NUCLEOTIDE SEQUENCE [LARGE SCALE GENOMIC DNA]</scope>
    <source>
        <strain evidence="2 3">NIES-2549</strain>
    </source>
</reference>
<name>A0A0F6RKF4_MICAE</name>
<keyword evidence="1" id="KW-0472">Membrane</keyword>
<dbReference type="AlphaFoldDB" id="A0A0F6RKF4"/>
<feature type="transmembrane region" description="Helical" evidence="1">
    <location>
        <begin position="231"/>
        <end position="248"/>
    </location>
</feature>